<dbReference type="EMBL" id="JAPFRF010000009">
    <property type="protein sequence ID" value="KAJ7322663.1"/>
    <property type="molecule type" value="Genomic_DNA"/>
</dbReference>
<dbReference type="PANTHER" id="PTHR35450">
    <property type="entry name" value="REVERSE TRANSCRIPTASE DOMAIN-CONTAINING PROTEIN"/>
    <property type="match status" value="1"/>
</dbReference>
<protein>
    <submittedName>
        <fullName evidence="1">Uncharacterized protein</fullName>
    </submittedName>
</protein>
<dbReference type="PANTHER" id="PTHR35450:SF2">
    <property type="entry name" value="REVERSE TRANSCRIPTASE DOMAIN-CONTAINING PROTEIN"/>
    <property type="match status" value="1"/>
</dbReference>
<organism evidence="1 2">
    <name type="scientific">Phrynocephalus forsythii</name>
    <dbReference type="NCBI Taxonomy" id="171643"/>
    <lineage>
        <taxon>Eukaryota</taxon>
        <taxon>Metazoa</taxon>
        <taxon>Chordata</taxon>
        <taxon>Craniata</taxon>
        <taxon>Vertebrata</taxon>
        <taxon>Euteleostomi</taxon>
        <taxon>Lepidosauria</taxon>
        <taxon>Squamata</taxon>
        <taxon>Bifurcata</taxon>
        <taxon>Unidentata</taxon>
        <taxon>Episquamata</taxon>
        <taxon>Toxicofera</taxon>
        <taxon>Iguania</taxon>
        <taxon>Acrodonta</taxon>
        <taxon>Agamidae</taxon>
        <taxon>Agaminae</taxon>
        <taxon>Phrynocephalus</taxon>
    </lineage>
</organism>
<sequence>MELDCLDRKTRKLMTIYYALHPHSDVNRLYLPRKVKQTKGQYRKTTMQIRADSWHNKALHGQFPEKIKGK</sequence>
<feature type="non-terminal residue" evidence="1">
    <location>
        <position position="70"/>
    </location>
</feature>
<dbReference type="AlphaFoldDB" id="A0A9Q0XPK1"/>
<dbReference type="Proteomes" id="UP001142489">
    <property type="component" value="Unassembled WGS sequence"/>
</dbReference>
<keyword evidence="2" id="KW-1185">Reference proteome</keyword>
<evidence type="ECO:0000313" key="2">
    <source>
        <dbReference type="Proteomes" id="UP001142489"/>
    </source>
</evidence>
<reference evidence="1" key="1">
    <citation type="journal article" date="2023" name="DNA Res.">
        <title>Chromosome-level genome assembly of Phrynocephalus forsythii using third-generation DNA sequencing and Hi-C analysis.</title>
        <authorList>
            <person name="Qi Y."/>
            <person name="Zhao W."/>
            <person name="Zhao Y."/>
            <person name="Niu C."/>
            <person name="Cao S."/>
            <person name="Zhang Y."/>
        </authorList>
    </citation>
    <scope>NUCLEOTIDE SEQUENCE</scope>
    <source>
        <tissue evidence="1">Muscle</tissue>
    </source>
</reference>
<accession>A0A9Q0XPK1</accession>
<comment type="caution">
    <text evidence="1">The sequence shown here is derived from an EMBL/GenBank/DDBJ whole genome shotgun (WGS) entry which is preliminary data.</text>
</comment>
<proteinExistence type="predicted"/>
<dbReference type="OrthoDB" id="9902985at2759"/>
<evidence type="ECO:0000313" key="1">
    <source>
        <dbReference type="EMBL" id="KAJ7322663.1"/>
    </source>
</evidence>
<gene>
    <name evidence="1" type="ORF">JRQ81_018950</name>
</gene>
<name>A0A9Q0XPK1_9SAUR</name>